<protein>
    <recommendedName>
        <fullName evidence="3">Flagellar transcriptional regulator FlhD</fullName>
    </recommendedName>
</protein>
<evidence type="ECO:0008006" key="3">
    <source>
        <dbReference type="Google" id="ProtNLM"/>
    </source>
</evidence>
<evidence type="ECO:0000313" key="2">
    <source>
        <dbReference type="Proteomes" id="UP001166251"/>
    </source>
</evidence>
<dbReference type="Proteomes" id="UP001166251">
    <property type="component" value="Unassembled WGS sequence"/>
</dbReference>
<evidence type="ECO:0000313" key="1">
    <source>
        <dbReference type="EMBL" id="MBW8191390.1"/>
    </source>
</evidence>
<comment type="caution">
    <text evidence="1">The sequence shown here is derived from an EMBL/GenBank/DDBJ whole genome shotgun (WGS) entry which is preliminary data.</text>
</comment>
<sequence length="111" mass="12476">MNGYSEQSSAQSDRICDDLRRVQLQYVLLMRELCLSNPDLARILFRLDSDEVSQLCETNHAQLQGMLDLKTPIMTFYDSARPQRKNAGVTVLLEALQSSNAEAAMLAVSRP</sequence>
<name>A0ABS7EGR1_9GAMM</name>
<organism evidence="1 2">
    <name type="scientific">Neiella holothuriorum</name>
    <dbReference type="NCBI Taxonomy" id="2870530"/>
    <lineage>
        <taxon>Bacteria</taxon>
        <taxon>Pseudomonadati</taxon>
        <taxon>Pseudomonadota</taxon>
        <taxon>Gammaproteobacteria</taxon>
        <taxon>Alteromonadales</taxon>
        <taxon>Echinimonadaceae</taxon>
        <taxon>Neiella</taxon>
    </lineage>
</organism>
<accession>A0ABS7EGR1</accession>
<keyword evidence="2" id="KW-1185">Reference proteome</keyword>
<dbReference type="EMBL" id="JAHZSS010000010">
    <property type="protein sequence ID" value="MBW8191390.1"/>
    <property type="molecule type" value="Genomic_DNA"/>
</dbReference>
<dbReference type="InterPro" id="IPR036194">
    <property type="entry name" value="FlhD_sf"/>
</dbReference>
<proteinExistence type="predicted"/>
<dbReference type="RefSeq" id="WP_220104073.1">
    <property type="nucleotide sequence ID" value="NZ_JAHZSS010000010.1"/>
</dbReference>
<gene>
    <name evidence="1" type="ORF">K0504_10100</name>
</gene>
<dbReference type="SUPFAM" id="SSF63592">
    <property type="entry name" value="Flagellar transcriptional activator FlhD"/>
    <property type="match status" value="1"/>
</dbReference>
<reference evidence="1" key="1">
    <citation type="submission" date="2021-07" db="EMBL/GenBank/DDBJ databases">
        <title>Neiella marina sp. nov., isolated from the intestinal content of sea cucumber Apostichopus japonicus.</title>
        <authorList>
            <person name="Bai X."/>
        </authorList>
    </citation>
    <scope>NUCLEOTIDE SEQUENCE</scope>
    <source>
        <strain evidence="1">126</strain>
    </source>
</reference>